<sequence>MRYLCTVKIPRPLNYCHWAGWTSYIGMSGGDVFGKQARLVFAEFLPFLLVFPYMHSSVGVTMSVVDFSQFLTHIALFVWAR</sequence>
<name>A0ABQ1UEZ4_9GAMM</name>
<organism evidence="1 2">
    <name type="scientific">Pseudoalteromonas gelatinilytica</name>
    <dbReference type="NCBI Taxonomy" id="1703256"/>
    <lineage>
        <taxon>Bacteria</taxon>
        <taxon>Pseudomonadati</taxon>
        <taxon>Pseudomonadota</taxon>
        <taxon>Gammaproteobacteria</taxon>
        <taxon>Alteromonadales</taxon>
        <taxon>Pseudoalteromonadaceae</taxon>
        <taxon>Pseudoalteromonas</taxon>
    </lineage>
</organism>
<evidence type="ECO:0000313" key="1">
    <source>
        <dbReference type="EMBL" id="GGF15802.1"/>
    </source>
</evidence>
<proteinExistence type="predicted"/>
<dbReference type="EMBL" id="BMIT01000059">
    <property type="protein sequence ID" value="GGF15802.1"/>
    <property type="molecule type" value="Genomic_DNA"/>
</dbReference>
<reference evidence="2" key="1">
    <citation type="journal article" date="2019" name="Int. J. Syst. Evol. Microbiol.">
        <title>The Global Catalogue of Microorganisms (GCM) 10K type strain sequencing project: providing services to taxonomists for standard genome sequencing and annotation.</title>
        <authorList>
            <consortium name="The Broad Institute Genomics Platform"/>
            <consortium name="The Broad Institute Genome Sequencing Center for Infectious Disease"/>
            <person name="Wu L."/>
            <person name="Ma J."/>
        </authorList>
    </citation>
    <scope>NUCLEOTIDE SEQUENCE [LARGE SCALE GENOMIC DNA]</scope>
    <source>
        <strain evidence="2">CGMCC 1.15394</strain>
    </source>
</reference>
<dbReference type="Proteomes" id="UP000638462">
    <property type="component" value="Unassembled WGS sequence"/>
</dbReference>
<keyword evidence="2" id="KW-1185">Reference proteome</keyword>
<protein>
    <submittedName>
        <fullName evidence="1">Uncharacterized protein</fullName>
    </submittedName>
</protein>
<gene>
    <name evidence="1" type="ORF">GCM10008027_45680</name>
</gene>
<evidence type="ECO:0000313" key="2">
    <source>
        <dbReference type="Proteomes" id="UP000638462"/>
    </source>
</evidence>
<comment type="caution">
    <text evidence="1">The sequence shown here is derived from an EMBL/GenBank/DDBJ whole genome shotgun (WGS) entry which is preliminary data.</text>
</comment>
<accession>A0ABQ1UEZ4</accession>